<protein>
    <recommendedName>
        <fullName evidence="6">C-type lysozyme inhibitor domain-containing protein</fullName>
    </recommendedName>
</protein>
<dbReference type="PANTHER" id="PTHR38013:SF1">
    <property type="entry name" value="GLYCOPROTEIN_POLYSACCHARIDE METABOLISM"/>
    <property type="match status" value="1"/>
</dbReference>
<evidence type="ECO:0000256" key="1">
    <source>
        <dbReference type="ARBA" id="ARBA00022729"/>
    </source>
</evidence>
<evidence type="ECO:0000256" key="4">
    <source>
        <dbReference type="ARBA" id="ARBA00023288"/>
    </source>
</evidence>
<dbReference type="Gene3D" id="2.40.128.200">
    <property type="match status" value="1"/>
</dbReference>
<keyword evidence="2" id="KW-0472">Membrane</keyword>
<keyword evidence="3" id="KW-0564">Palmitate</keyword>
<dbReference type="InterPro" id="IPR039366">
    <property type="entry name" value="Pilotin"/>
</dbReference>
<proteinExistence type="predicted"/>
<evidence type="ECO:0000313" key="7">
    <source>
        <dbReference type="EMBL" id="RDY68203.1"/>
    </source>
</evidence>
<reference evidence="7 8" key="1">
    <citation type="submission" date="2018-08" db="EMBL/GenBank/DDBJ databases">
        <title>Lysobacter soli KCTC 22011, whole genome shotgun sequence.</title>
        <authorList>
            <person name="Zhang X."/>
            <person name="Feng G."/>
            <person name="Zhu H."/>
        </authorList>
    </citation>
    <scope>NUCLEOTIDE SEQUENCE [LARGE SCALE GENOMIC DNA]</scope>
    <source>
        <strain evidence="7 8">KCTC 22011</strain>
    </source>
</reference>
<organism evidence="7 8">
    <name type="scientific">Lysobacter soli</name>
    <dbReference type="NCBI Taxonomy" id="453783"/>
    <lineage>
        <taxon>Bacteria</taxon>
        <taxon>Pseudomonadati</taxon>
        <taxon>Pseudomonadota</taxon>
        <taxon>Gammaproteobacteria</taxon>
        <taxon>Lysobacterales</taxon>
        <taxon>Lysobacteraceae</taxon>
        <taxon>Lysobacter</taxon>
    </lineage>
</organism>
<evidence type="ECO:0000256" key="3">
    <source>
        <dbReference type="ARBA" id="ARBA00023139"/>
    </source>
</evidence>
<keyword evidence="4" id="KW-0449">Lipoprotein</keyword>
<feature type="domain" description="C-type lysozyme inhibitor" evidence="6">
    <location>
        <begin position="166"/>
        <end position="229"/>
    </location>
</feature>
<evidence type="ECO:0000259" key="6">
    <source>
        <dbReference type="Pfam" id="PF09864"/>
    </source>
</evidence>
<dbReference type="Proteomes" id="UP000256829">
    <property type="component" value="Unassembled WGS sequence"/>
</dbReference>
<dbReference type="Pfam" id="PF09864">
    <property type="entry name" value="MliC"/>
    <property type="match status" value="1"/>
</dbReference>
<dbReference type="InterPro" id="IPR018660">
    <property type="entry name" value="MliC"/>
</dbReference>
<sequence length="346" mass="35856">MTVSRTSLRAAPLLLTVAALVAGCQPQGNTTAPAPSMTQGAHAVTGTATYRERILPPPGSTLRVQLLDNLLADTPNAVIADAMVKDVGGPPIAFTLPFDPAKLRTNGQYGLHATLAGPDGAPLFASVTRVPVDPAANKPVEIAMVHVAAPAADAPSTATSPPPTNWQCGDLRVGAVFDNVANTVTLSYSGRSRSLPLAVSGSGARYADYAGNEFWTKGDSGTLTLDGEKLECTRTNVASPWDDARSRGVAFRAVGNEPGWLVEIGRGDAPSLHAQLDFGSRKLDIASVQPRAKGDGWTGKSANGTQVELITERKPCQDDAGATFDVTAQLHAGGKTYTGCGAFLSK</sequence>
<feature type="signal peptide" evidence="5">
    <location>
        <begin position="1"/>
        <end position="21"/>
    </location>
</feature>
<dbReference type="Pfam" id="PF09619">
    <property type="entry name" value="YscW"/>
    <property type="match status" value="1"/>
</dbReference>
<dbReference type="AlphaFoldDB" id="A0A3D8VFQ4"/>
<feature type="chain" id="PRO_5017831973" description="C-type lysozyme inhibitor domain-containing protein" evidence="5">
    <location>
        <begin position="22"/>
        <end position="346"/>
    </location>
</feature>
<dbReference type="InterPro" id="IPR036328">
    <property type="entry name" value="MliC_sf"/>
</dbReference>
<dbReference type="SUPFAM" id="SSF141488">
    <property type="entry name" value="YdhA-like"/>
    <property type="match status" value="1"/>
</dbReference>
<name>A0A3D8VFQ4_9GAMM</name>
<comment type="caution">
    <text evidence="7">The sequence shown here is derived from an EMBL/GenBank/DDBJ whole genome shotgun (WGS) entry which is preliminary data.</text>
</comment>
<gene>
    <name evidence="7" type="ORF">DX912_06245</name>
</gene>
<dbReference type="EMBL" id="QTJR01000003">
    <property type="protein sequence ID" value="RDY68203.1"/>
    <property type="molecule type" value="Genomic_DNA"/>
</dbReference>
<dbReference type="InterPro" id="IPR053196">
    <property type="entry name" value="Lipoprotein_YbaY-like"/>
</dbReference>
<dbReference type="PROSITE" id="PS51257">
    <property type="entry name" value="PROKAR_LIPOPROTEIN"/>
    <property type="match status" value="1"/>
</dbReference>
<evidence type="ECO:0000313" key="8">
    <source>
        <dbReference type="Proteomes" id="UP000256829"/>
    </source>
</evidence>
<evidence type="ECO:0000256" key="2">
    <source>
        <dbReference type="ARBA" id="ARBA00023136"/>
    </source>
</evidence>
<keyword evidence="8" id="KW-1185">Reference proteome</keyword>
<accession>A0A3D8VFQ4</accession>
<evidence type="ECO:0000256" key="5">
    <source>
        <dbReference type="SAM" id="SignalP"/>
    </source>
</evidence>
<dbReference type="PANTHER" id="PTHR38013">
    <property type="entry name" value="GLYCOPROTEIN/POLYSACCHARIDE METABOLISM"/>
    <property type="match status" value="1"/>
</dbReference>
<keyword evidence="1 5" id="KW-0732">Signal</keyword>